<dbReference type="Pfam" id="PF07714">
    <property type="entry name" value="PK_Tyr_Ser-Thr"/>
    <property type="match status" value="1"/>
</dbReference>
<keyword evidence="2" id="KW-0808">Transferase</keyword>
<sequence length="558" mass="64031">MLAKTHSSDETTKLASNFTELSFADCQTSAENGNSYGIFMLGYCYEHGIDVEKDENKAFSYYLKSAKMNNPRGTFQVGFCFYHGIGTKMDKRKAFKYYQKSAELNNSNGIFKTAVCYYYGIGVEKNVKKFWEWISKSPSHGKCAHCNKNNTSKAWCLICDPDITVRGWSSRNEKIDDCIKEFQFRTFEYVNVIEWIPFNRLSNIETIGKGGFATVYSATWLDGIRKIDEIEIDNHYSYKKSRESNSIVALKTLASSEENNFDFLKEFKSFMECKLNCSKLAIYGITQNTETNEYLMVYQYANNGNLYKYLRDNFNKLTWMTKLQILKDISEELFYIHNRAGYTHADFHSGNILQDQRNNENMRSYIADLGLSRKNDAYVPEGYIYGVMPYVAPEVLSGNVKFTQAADIYGFGVIMTEVSTGQRPFDGYKFDINLAVMICNGLRPGFASGTPDCYIEFANQCMDSDPQKRPNISKINNVICEWLRNLASDNETEIKKQFLNADKAIKTLQIIPQHHPDHMYTSKIISTQRISNAVKEETYATSKSIKFIEIPSGKCMLK</sequence>
<dbReference type="EMBL" id="QKWP01000030">
    <property type="protein sequence ID" value="RIB29749.1"/>
    <property type="molecule type" value="Genomic_DNA"/>
</dbReference>
<dbReference type="SUPFAM" id="SSF81901">
    <property type="entry name" value="HCP-like"/>
    <property type="match status" value="1"/>
</dbReference>
<dbReference type="GO" id="GO:0005524">
    <property type="term" value="F:ATP binding"/>
    <property type="evidence" value="ECO:0007669"/>
    <property type="project" value="InterPro"/>
</dbReference>
<dbReference type="AlphaFoldDB" id="A0A397W8S3"/>
<reference evidence="2 3" key="1">
    <citation type="submission" date="2018-06" db="EMBL/GenBank/DDBJ databases">
        <title>Comparative genomics reveals the genomic features of Rhizophagus irregularis, R. cerebriforme, R. diaphanum and Gigaspora rosea, and their symbiotic lifestyle signature.</title>
        <authorList>
            <person name="Morin E."/>
            <person name="San Clemente H."/>
            <person name="Chen E.C.H."/>
            <person name="De La Providencia I."/>
            <person name="Hainaut M."/>
            <person name="Kuo A."/>
            <person name="Kohler A."/>
            <person name="Murat C."/>
            <person name="Tang N."/>
            <person name="Roy S."/>
            <person name="Loubradou J."/>
            <person name="Henrissat B."/>
            <person name="Grigoriev I.V."/>
            <person name="Corradi N."/>
            <person name="Roux C."/>
            <person name="Martin F.M."/>
        </authorList>
    </citation>
    <scope>NUCLEOTIDE SEQUENCE [LARGE SCALE GENOMIC DNA]</scope>
    <source>
        <strain evidence="2 3">DAOM 194757</strain>
    </source>
</reference>
<dbReference type="InterPro" id="IPR001245">
    <property type="entry name" value="Ser-Thr/Tyr_kinase_cat_dom"/>
</dbReference>
<dbReference type="InterPro" id="IPR051681">
    <property type="entry name" value="Ser/Thr_Kinases-Pseudokinases"/>
</dbReference>
<dbReference type="PANTHER" id="PTHR44329">
    <property type="entry name" value="SERINE/THREONINE-PROTEIN KINASE TNNI3K-RELATED"/>
    <property type="match status" value="1"/>
</dbReference>
<protein>
    <submittedName>
        <fullName evidence="2">Kinase-like domain-containing protein</fullName>
    </submittedName>
</protein>
<accession>A0A397W8S3</accession>
<dbReference type="SMART" id="SM00671">
    <property type="entry name" value="SEL1"/>
    <property type="match status" value="3"/>
</dbReference>
<dbReference type="InterPro" id="IPR011990">
    <property type="entry name" value="TPR-like_helical_dom_sf"/>
</dbReference>
<dbReference type="InterPro" id="IPR000719">
    <property type="entry name" value="Prot_kinase_dom"/>
</dbReference>
<dbReference type="Proteomes" id="UP000266673">
    <property type="component" value="Unassembled WGS sequence"/>
</dbReference>
<gene>
    <name evidence="2" type="ORF">C2G38_2238723</name>
</gene>
<keyword evidence="2" id="KW-0418">Kinase</keyword>
<feature type="domain" description="Protein kinase" evidence="1">
    <location>
        <begin position="201"/>
        <end position="483"/>
    </location>
</feature>
<name>A0A397W8S3_9GLOM</name>
<comment type="caution">
    <text evidence="2">The sequence shown here is derived from an EMBL/GenBank/DDBJ whole genome shotgun (WGS) entry which is preliminary data.</text>
</comment>
<dbReference type="PROSITE" id="PS50011">
    <property type="entry name" value="PROTEIN_KINASE_DOM"/>
    <property type="match status" value="1"/>
</dbReference>
<dbReference type="Gene3D" id="1.25.40.10">
    <property type="entry name" value="Tetratricopeptide repeat domain"/>
    <property type="match status" value="1"/>
</dbReference>
<keyword evidence="3" id="KW-1185">Reference proteome</keyword>
<dbReference type="STRING" id="44941.A0A397W8S3"/>
<dbReference type="SUPFAM" id="SSF56112">
    <property type="entry name" value="Protein kinase-like (PK-like)"/>
    <property type="match status" value="1"/>
</dbReference>
<dbReference type="InterPro" id="IPR006597">
    <property type="entry name" value="Sel1-like"/>
</dbReference>
<evidence type="ECO:0000259" key="1">
    <source>
        <dbReference type="PROSITE" id="PS50011"/>
    </source>
</evidence>
<proteinExistence type="predicted"/>
<dbReference type="InterPro" id="IPR011009">
    <property type="entry name" value="Kinase-like_dom_sf"/>
</dbReference>
<dbReference type="GO" id="GO:0004674">
    <property type="term" value="F:protein serine/threonine kinase activity"/>
    <property type="evidence" value="ECO:0007669"/>
    <property type="project" value="TreeGrafter"/>
</dbReference>
<dbReference type="Pfam" id="PF08238">
    <property type="entry name" value="Sel1"/>
    <property type="match status" value="3"/>
</dbReference>
<dbReference type="OrthoDB" id="272077at2759"/>
<evidence type="ECO:0000313" key="2">
    <source>
        <dbReference type="EMBL" id="RIB29749.1"/>
    </source>
</evidence>
<organism evidence="2 3">
    <name type="scientific">Gigaspora rosea</name>
    <dbReference type="NCBI Taxonomy" id="44941"/>
    <lineage>
        <taxon>Eukaryota</taxon>
        <taxon>Fungi</taxon>
        <taxon>Fungi incertae sedis</taxon>
        <taxon>Mucoromycota</taxon>
        <taxon>Glomeromycotina</taxon>
        <taxon>Glomeromycetes</taxon>
        <taxon>Diversisporales</taxon>
        <taxon>Gigasporaceae</taxon>
        <taxon>Gigaspora</taxon>
    </lineage>
</organism>
<evidence type="ECO:0000313" key="3">
    <source>
        <dbReference type="Proteomes" id="UP000266673"/>
    </source>
</evidence>
<dbReference type="Gene3D" id="1.10.510.10">
    <property type="entry name" value="Transferase(Phosphotransferase) domain 1"/>
    <property type="match status" value="1"/>
</dbReference>